<dbReference type="Proteomes" id="UP000494040">
    <property type="component" value="Unassembled WGS sequence"/>
</dbReference>
<keyword evidence="3 11" id="KW-0812">Transmembrane</keyword>
<dbReference type="GeneID" id="106663760"/>
<feature type="coiled-coil region" evidence="12">
    <location>
        <begin position="133"/>
        <end position="167"/>
    </location>
</feature>
<dbReference type="GO" id="GO:0022841">
    <property type="term" value="F:potassium ion leak channel activity"/>
    <property type="evidence" value="ECO:0007669"/>
    <property type="project" value="TreeGrafter"/>
</dbReference>
<evidence type="ECO:0000256" key="9">
    <source>
        <dbReference type="ARBA" id="ARBA00023136"/>
    </source>
</evidence>
<keyword evidence="5" id="KW-0863">Zinc-finger</keyword>
<dbReference type="AlphaFoldDB" id="A0A8I6TCN9"/>
<evidence type="ECO:0000313" key="16">
    <source>
        <dbReference type="EnsemblMetazoa" id="XP_014244334.1"/>
    </source>
</evidence>
<evidence type="ECO:0000256" key="6">
    <source>
        <dbReference type="ARBA" id="ARBA00022833"/>
    </source>
</evidence>
<dbReference type="EnsemblMetazoa" id="XM_014388848.2">
    <property type="protein sequence ID" value="XP_014244334.1"/>
    <property type="gene ID" value="LOC106663760"/>
</dbReference>
<dbReference type="Gene3D" id="3.30.40.10">
    <property type="entry name" value="Zinc/RING finger domain, C3HC4 (zinc finger)"/>
    <property type="match status" value="1"/>
</dbReference>
<evidence type="ECO:0000256" key="1">
    <source>
        <dbReference type="ARBA" id="ARBA00004141"/>
    </source>
</evidence>
<comment type="similarity">
    <text evidence="11">Belongs to the two pore domain potassium channel (TC 1.A.1.8) family.</text>
</comment>
<feature type="domain" description="Zinc finger PHD-type" evidence="15">
    <location>
        <begin position="41"/>
        <end position="95"/>
    </location>
</feature>
<protein>
    <recommendedName>
        <fullName evidence="15">Zinc finger PHD-type domain-containing protein</fullName>
    </recommendedName>
</protein>
<dbReference type="PRINTS" id="PR01333">
    <property type="entry name" value="2POREKCHANEL"/>
</dbReference>
<evidence type="ECO:0000256" key="4">
    <source>
        <dbReference type="ARBA" id="ARBA00022723"/>
    </source>
</evidence>
<dbReference type="KEGG" id="clec:106663760"/>
<evidence type="ECO:0000256" key="8">
    <source>
        <dbReference type="ARBA" id="ARBA00023065"/>
    </source>
</evidence>
<keyword evidence="7 14" id="KW-1133">Transmembrane helix</keyword>
<sequence>MEEPRIIFLKKNKKKKHLLYNGVYFSLSVQCKRKMLAIKGVCAVCLKEVNIMTPGVVCFNCEKFYHGLCQKPQLSLHSIENHVTTLKQWYCGNCRRNDMKIDKRAPKEREAIRQKLQLLSQLRLMFLLIERTILELSDRCKAMEKNAERLKIQNDKLRERIKLHEQFGRKPRNFAEWVALRRKLKIKSHRVKPLKPMKFDNRSVLKQKSQLKHLIRHHKVPKNKRRSIIKIKPVKPINYSSVVTWVQGQSTNLQLGWALHLVIWVTIVVYTLLGALFFRIIEGRNEQNMIDAILKRRGQLINGNFSDANSEISSYYDFLEKKFSSDMNLLSRNDEINWNFVQSIFFCTSTYTTLGNHYAPKTSIGKFAVIVYSLFGIPLFFIFLSIVGVKLAHILKILLPMCCRKRKKKKVVNQDDGNTDQKDSKVNKDNKDHKDKDFKEKKENKDIKDTKDPKENKDNQDPKDNKNENNKTDKKEKTHKHSEESETTGGMLLLYVFIEFIYILLGAIYFWQREKQWKLFDAWYFVHGMLLTISFGDFIPNEEINLIVTVFYIFVGLALMAMGISLTVVGVLTLKIGFKIFFSTETQNLVMRLSTLQEVKNVRE</sequence>
<evidence type="ECO:0000259" key="15">
    <source>
        <dbReference type="SMART" id="SM00249"/>
    </source>
</evidence>
<proteinExistence type="inferred from homology"/>
<feature type="transmembrane region" description="Helical" evidence="14">
    <location>
        <begin position="257"/>
        <end position="281"/>
    </location>
</feature>
<dbReference type="SUPFAM" id="SSF81324">
    <property type="entry name" value="Voltage-gated potassium channels"/>
    <property type="match status" value="2"/>
</dbReference>
<dbReference type="OrthoDB" id="297496at2759"/>
<comment type="subcellular location">
    <subcellularLocation>
        <location evidence="1">Membrane</location>
        <topology evidence="1">Multi-pass membrane protein</topology>
    </subcellularLocation>
</comment>
<keyword evidence="12" id="KW-0175">Coiled coil</keyword>
<dbReference type="Pfam" id="PF07885">
    <property type="entry name" value="Ion_trans_2"/>
    <property type="match status" value="2"/>
</dbReference>
<feature type="transmembrane region" description="Helical" evidence="14">
    <location>
        <begin position="367"/>
        <end position="389"/>
    </location>
</feature>
<dbReference type="InterPro" id="IPR019786">
    <property type="entry name" value="Zinc_finger_PHD-type_CS"/>
</dbReference>
<reference evidence="16" key="1">
    <citation type="submission" date="2022-01" db="UniProtKB">
        <authorList>
            <consortium name="EnsemblMetazoa"/>
        </authorList>
    </citation>
    <scope>IDENTIFICATION</scope>
</reference>
<dbReference type="InterPro" id="IPR013099">
    <property type="entry name" value="K_chnl_dom"/>
</dbReference>
<dbReference type="InterPro" id="IPR003280">
    <property type="entry name" value="2pore_dom_K_chnl"/>
</dbReference>
<dbReference type="GO" id="GO:0015271">
    <property type="term" value="F:outward rectifier potassium channel activity"/>
    <property type="evidence" value="ECO:0007669"/>
    <property type="project" value="TreeGrafter"/>
</dbReference>
<dbReference type="RefSeq" id="XP_014244334.1">
    <property type="nucleotide sequence ID" value="XM_014388848.2"/>
</dbReference>
<keyword evidence="4" id="KW-0479">Metal-binding</keyword>
<dbReference type="GO" id="GO:0005886">
    <property type="term" value="C:plasma membrane"/>
    <property type="evidence" value="ECO:0007669"/>
    <property type="project" value="TreeGrafter"/>
</dbReference>
<dbReference type="InterPro" id="IPR013083">
    <property type="entry name" value="Znf_RING/FYVE/PHD"/>
</dbReference>
<keyword evidence="10 11" id="KW-0407">Ion channel</keyword>
<evidence type="ECO:0000256" key="2">
    <source>
        <dbReference type="ARBA" id="ARBA00022448"/>
    </source>
</evidence>
<dbReference type="PROSITE" id="PS01359">
    <property type="entry name" value="ZF_PHD_1"/>
    <property type="match status" value="1"/>
</dbReference>
<organism evidence="16 17">
    <name type="scientific">Cimex lectularius</name>
    <name type="common">Bed bug</name>
    <name type="synonym">Acanthia lectularia</name>
    <dbReference type="NCBI Taxonomy" id="79782"/>
    <lineage>
        <taxon>Eukaryota</taxon>
        <taxon>Metazoa</taxon>
        <taxon>Ecdysozoa</taxon>
        <taxon>Arthropoda</taxon>
        <taxon>Hexapoda</taxon>
        <taxon>Insecta</taxon>
        <taxon>Pterygota</taxon>
        <taxon>Neoptera</taxon>
        <taxon>Paraneoptera</taxon>
        <taxon>Hemiptera</taxon>
        <taxon>Heteroptera</taxon>
        <taxon>Panheteroptera</taxon>
        <taxon>Cimicomorpha</taxon>
        <taxon>Cimicidae</taxon>
        <taxon>Cimex</taxon>
    </lineage>
</organism>
<feature type="compositionally biased region" description="Basic and acidic residues" evidence="13">
    <location>
        <begin position="419"/>
        <end position="483"/>
    </location>
</feature>
<dbReference type="InterPro" id="IPR001965">
    <property type="entry name" value="Znf_PHD"/>
</dbReference>
<feature type="transmembrane region" description="Helical" evidence="14">
    <location>
        <begin position="551"/>
        <end position="574"/>
    </location>
</feature>
<evidence type="ECO:0000256" key="10">
    <source>
        <dbReference type="ARBA" id="ARBA00023303"/>
    </source>
</evidence>
<name>A0A8I6TCN9_CIMLE</name>
<keyword evidence="17" id="KW-1185">Reference proteome</keyword>
<feature type="transmembrane region" description="Helical" evidence="14">
    <location>
        <begin position="522"/>
        <end position="539"/>
    </location>
</feature>
<dbReference type="Gene3D" id="1.10.287.70">
    <property type="match status" value="1"/>
</dbReference>
<evidence type="ECO:0000256" key="5">
    <source>
        <dbReference type="ARBA" id="ARBA00022771"/>
    </source>
</evidence>
<keyword evidence="9 14" id="KW-0472">Membrane</keyword>
<keyword evidence="8 11" id="KW-0406">Ion transport</keyword>
<feature type="transmembrane region" description="Helical" evidence="14">
    <location>
        <begin position="492"/>
        <end position="510"/>
    </location>
</feature>
<accession>A0A8I6TCN9</accession>
<evidence type="ECO:0000256" key="13">
    <source>
        <dbReference type="SAM" id="MobiDB-lite"/>
    </source>
</evidence>
<evidence type="ECO:0000256" key="7">
    <source>
        <dbReference type="ARBA" id="ARBA00022989"/>
    </source>
</evidence>
<dbReference type="InterPro" id="IPR011011">
    <property type="entry name" value="Znf_FYVE_PHD"/>
</dbReference>
<dbReference type="GO" id="GO:0008270">
    <property type="term" value="F:zinc ion binding"/>
    <property type="evidence" value="ECO:0007669"/>
    <property type="project" value="UniProtKB-KW"/>
</dbReference>
<evidence type="ECO:0000256" key="14">
    <source>
        <dbReference type="SAM" id="Phobius"/>
    </source>
</evidence>
<dbReference type="SUPFAM" id="SSF57903">
    <property type="entry name" value="FYVE/PHD zinc finger"/>
    <property type="match status" value="1"/>
</dbReference>
<dbReference type="PANTHER" id="PTHR11003:SF335">
    <property type="entry name" value="POTASSIUM CHANNEL DOMAIN-CONTAINING PROTEIN"/>
    <property type="match status" value="1"/>
</dbReference>
<dbReference type="GO" id="GO:0030322">
    <property type="term" value="P:stabilization of membrane potential"/>
    <property type="evidence" value="ECO:0007669"/>
    <property type="project" value="TreeGrafter"/>
</dbReference>
<keyword evidence="2 11" id="KW-0813">Transport</keyword>
<feature type="region of interest" description="Disordered" evidence="13">
    <location>
        <begin position="410"/>
        <end position="483"/>
    </location>
</feature>
<dbReference type="PANTHER" id="PTHR11003">
    <property type="entry name" value="POTASSIUM CHANNEL, SUBFAMILY K"/>
    <property type="match status" value="1"/>
</dbReference>
<evidence type="ECO:0000256" key="3">
    <source>
        <dbReference type="ARBA" id="ARBA00022692"/>
    </source>
</evidence>
<keyword evidence="6" id="KW-0862">Zinc</keyword>
<evidence type="ECO:0000256" key="12">
    <source>
        <dbReference type="SAM" id="Coils"/>
    </source>
</evidence>
<evidence type="ECO:0000256" key="11">
    <source>
        <dbReference type="RuleBase" id="RU003857"/>
    </source>
</evidence>
<evidence type="ECO:0000313" key="17">
    <source>
        <dbReference type="Proteomes" id="UP000494040"/>
    </source>
</evidence>
<dbReference type="SMART" id="SM00249">
    <property type="entry name" value="PHD"/>
    <property type="match status" value="1"/>
</dbReference>